<reference evidence="4" key="1">
    <citation type="submission" date="2019-11" db="EMBL/GenBank/DDBJ databases">
        <authorList>
            <person name="Liu Y."/>
            <person name="Hou J."/>
            <person name="Li T.-Q."/>
            <person name="Guan C.-H."/>
            <person name="Wu X."/>
            <person name="Wu H.-Z."/>
            <person name="Ling F."/>
            <person name="Zhang R."/>
            <person name="Shi X.-G."/>
            <person name="Ren J.-P."/>
            <person name="Chen E.-F."/>
            <person name="Sun J.-M."/>
        </authorList>
    </citation>
    <scope>NUCLEOTIDE SEQUENCE</scope>
    <source>
        <strain evidence="4">Adult_tree_wgs_1</strain>
        <tissue evidence="4">Leaves</tissue>
    </source>
</reference>
<comment type="caution">
    <text evidence="4">The sequence shown here is derived from an EMBL/GenBank/DDBJ whole genome shotgun (WGS) entry which is preliminary data.</text>
</comment>
<dbReference type="Gene3D" id="2.90.10.10">
    <property type="entry name" value="Bulb-type lectin domain"/>
    <property type="match status" value="1"/>
</dbReference>
<feature type="domain" description="Bulb-type lectin" evidence="3">
    <location>
        <begin position="92"/>
        <end position="229"/>
    </location>
</feature>
<evidence type="ECO:0000313" key="4">
    <source>
        <dbReference type="EMBL" id="KAF7112814.1"/>
    </source>
</evidence>
<keyword evidence="5" id="KW-1185">Reference proteome</keyword>
<evidence type="ECO:0000313" key="5">
    <source>
        <dbReference type="Proteomes" id="UP000626092"/>
    </source>
</evidence>
<dbReference type="PROSITE" id="PS50927">
    <property type="entry name" value="BULB_LECTIN"/>
    <property type="match status" value="1"/>
</dbReference>
<keyword evidence="1" id="KW-0732">Signal</keyword>
<evidence type="ECO:0000259" key="3">
    <source>
        <dbReference type="PROSITE" id="PS50927"/>
    </source>
</evidence>
<proteinExistence type="predicted"/>
<dbReference type="PANTHER" id="PTHR47976:SF66">
    <property type="entry name" value="G-TYPE LECTIN S-RECEPTOR-LIKE SERINE_THREONINE-PROTEIN KINASE SD2-5"/>
    <property type="match status" value="1"/>
</dbReference>
<dbReference type="PANTHER" id="PTHR47976">
    <property type="entry name" value="G-TYPE LECTIN S-RECEPTOR-LIKE SERINE/THREONINE-PROTEIN KINASE SD2-5"/>
    <property type="match status" value="1"/>
</dbReference>
<dbReference type="InterPro" id="IPR001480">
    <property type="entry name" value="Bulb-type_lectin_dom"/>
</dbReference>
<evidence type="ECO:0000256" key="1">
    <source>
        <dbReference type="ARBA" id="ARBA00022729"/>
    </source>
</evidence>
<dbReference type="AlphaFoldDB" id="A0A834FWE0"/>
<organism evidence="4 5">
    <name type="scientific">Rhododendron simsii</name>
    <name type="common">Sims's rhododendron</name>
    <dbReference type="NCBI Taxonomy" id="118357"/>
    <lineage>
        <taxon>Eukaryota</taxon>
        <taxon>Viridiplantae</taxon>
        <taxon>Streptophyta</taxon>
        <taxon>Embryophyta</taxon>
        <taxon>Tracheophyta</taxon>
        <taxon>Spermatophyta</taxon>
        <taxon>Magnoliopsida</taxon>
        <taxon>eudicotyledons</taxon>
        <taxon>Gunneridae</taxon>
        <taxon>Pentapetalae</taxon>
        <taxon>asterids</taxon>
        <taxon>Ericales</taxon>
        <taxon>Ericaceae</taxon>
        <taxon>Ericoideae</taxon>
        <taxon>Rhodoreae</taxon>
        <taxon>Rhododendron</taxon>
    </lineage>
</organism>
<dbReference type="SUPFAM" id="SSF51110">
    <property type="entry name" value="alpha-D-mannose-specific plant lectins"/>
    <property type="match status" value="1"/>
</dbReference>
<dbReference type="OrthoDB" id="4062651at2759"/>
<keyword evidence="2" id="KW-0325">Glycoprotein</keyword>
<dbReference type="InterPro" id="IPR036426">
    <property type="entry name" value="Bulb-type_lectin_dom_sf"/>
</dbReference>
<dbReference type="Pfam" id="PF01453">
    <property type="entry name" value="B_lectin"/>
    <property type="match status" value="1"/>
</dbReference>
<gene>
    <name evidence="4" type="ORF">RHSIM_RhsimUnG0189600</name>
</gene>
<dbReference type="EMBL" id="WJXA01000416">
    <property type="protein sequence ID" value="KAF7112814.1"/>
    <property type="molecule type" value="Genomic_DNA"/>
</dbReference>
<name>A0A834FWE0_RHOSS</name>
<accession>A0A834FWE0</accession>
<dbReference type="InterPro" id="IPR051343">
    <property type="entry name" value="G-type_lectin_kinases/EP1-like"/>
</dbReference>
<protein>
    <recommendedName>
        <fullName evidence="3">Bulb-type lectin domain-containing protein</fullName>
    </recommendedName>
</protein>
<dbReference type="SMART" id="SM00108">
    <property type="entry name" value="B_lectin"/>
    <property type="match status" value="1"/>
</dbReference>
<sequence length="322" mass="35815">MRLWQWWRGIGKEINLIDGAIELSVSELVRPWEVLAIAGDVRQMRLEMGLEFAWAGRTANGLAHVVAQKARGGLLPQNWVASPWVQHGTPIDNAVDRSVTIDYYYGVILSSRNIHCGFTCTESCNNANFFSVFLFGVGEYGMVWSANRDHPLKENATIAMTKDGDQVLRDSRDSGGTKVWSTDTSGKSVMGMSIFFLWYIGNSTGMNITEVGNLVLFDNTGGIVWQSFDNPTNSLVGGPRLHEGQRLITNSRKTNWSHGLYYATLTCATGFASYNTTNQGQAQMYYQLMPDQSIRSSDMSSNYAELQHDGFLQNSGIASYVR</sequence>
<dbReference type="Proteomes" id="UP000626092">
    <property type="component" value="Unassembled WGS sequence"/>
</dbReference>
<evidence type="ECO:0000256" key="2">
    <source>
        <dbReference type="ARBA" id="ARBA00023180"/>
    </source>
</evidence>